<keyword evidence="2 4" id="KW-0547">Nucleotide-binding</keyword>
<dbReference type="GO" id="GO:0005524">
    <property type="term" value="F:ATP binding"/>
    <property type="evidence" value="ECO:0007669"/>
    <property type="project" value="UniProtKB-UniRule"/>
</dbReference>
<accession>A0A4R6RW36</accession>
<dbReference type="InterPro" id="IPR011761">
    <property type="entry name" value="ATP-grasp"/>
</dbReference>
<gene>
    <name evidence="6" type="ORF">EV186_11076</name>
</gene>
<reference evidence="6 7" key="1">
    <citation type="submission" date="2019-03" db="EMBL/GenBank/DDBJ databases">
        <title>Genomic Encyclopedia of Type Strains, Phase IV (KMG-IV): sequencing the most valuable type-strain genomes for metagenomic binning, comparative biology and taxonomic classification.</title>
        <authorList>
            <person name="Goeker M."/>
        </authorList>
    </citation>
    <scope>NUCLEOTIDE SEQUENCE [LARGE SCALE GENOMIC DNA]</scope>
    <source>
        <strain evidence="6 7">DSM 45361</strain>
    </source>
</reference>
<keyword evidence="1" id="KW-0436">Ligase</keyword>
<dbReference type="PROSITE" id="PS50975">
    <property type="entry name" value="ATP_GRASP"/>
    <property type="match status" value="1"/>
</dbReference>
<dbReference type="Proteomes" id="UP000295444">
    <property type="component" value="Unassembled WGS sequence"/>
</dbReference>
<evidence type="ECO:0000256" key="3">
    <source>
        <dbReference type="ARBA" id="ARBA00022840"/>
    </source>
</evidence>
<evidence type="ECO:0000256" key="4">
    <source>
        <dbReference type="PROSITE-ProRule" id="PRU00409"/>
    </source>
</evidence>
<proteinExistence type="predicted"/>
<organism evidence="6 7">
    <name type="scientific">Labedaea rhizosphaerae</name>
    <dbReference type="NCBI Taxonomy" id="598644"/>
    <lineage>
        <taxon>Bacteria</taxon>
        <taxon>Bacillati</taxon>
        <taxon>Actinomycetota</taxon>
        <taxon>Actinomycetes</taxon>
        <taxon>Pseudonocardiales</taxon>
        <taxon>Pseudonocardiaceae</taxon>
        <taxon>Labedaea</taxon>
    </lineage>
</organism>
<evidence type="ECO:0000313" key="7">
    <source>
        <dbReference type="Proteomes" id="UP000295444"/>
    </source>
</evidence>
<keyword evidence="7" id="KW-1185">Reference proteome</keyword>
<evidence type="ECO:0000259" key="5">
    <source>
        <dbReference type="PROSITE" id="PS50975"/>
    </source>
</evidence>
<dbReference type="PANTHER" id="PTHR43585:SF2">
    <property type="entry name" value="ATP-GRASP ENZYME FSQD"/>
    <property type="match status" value="1"/>
</dbReference>
<feature type="domain" description="ATP-grasp" evidence="5">
    <location>
        <begin position="196"/>
        <end position="396"/>
    </location>
</feature>
<dbReference type="Gene3D" id="3.30.470.20">
    <property type="entry name" value="ATP-grasp fold, B domain"/>
    <property type="match status" value="1"/>
</dbReference>
<dbReference type="EMBL" id="SNXZ01000010">
    <property type="protein sequence ID" value="TDP90535.1"/>
    <property type="molecule type" value="Genomic_DNA"/>
</dbReference>
<dbReference type="Pfam" id="PF13535">
    <property type="entry name" value="ATP-grasp_4"/>
    <property type="match status" value="1"/>
</dbReference>
<dbReference type="AlphaFoldDB" id="A0A4R6RW36"/>
<dbReference type="GO" id="GO:0016874">
    <property type="term" value="F:ligase activity"/>
    <property type="evidence" value="ECO:0007669"/>
    <property type="project" value="UniProtKB-KW"/>
</dbReference>
<evidence type="ECO:0000313" key="6">
    <source>
        <dbReference type="EMBL" id="TDP90535.1"/>
    </source>
</evidence>
<keyword evidence="3 4" id="KW-0067">ATP-binding</keyword>
<comment type="caution">
    <text evidence="6">The sequence shown here is derived from an EMBL/GenBank/DDBJ whole genome shotgun (WGS) entry which is preliminary data.</text>
</comment>
<dbReference type="InterPro" id="IPR052032">
    <property type="entry name" value="ATP-dep_AA_Ligase"/>
</dbReference>
<name>A0A4R6RW36_LABRH</name>
<sequence>MLLNWQYSDRSTSLSGVSVILSLIFANVGDDRSIGPGRNASLYSTWRIAILFGRGYKRVSGSIPDYSGAFLGGSMGRDSGRPLVAVVYDLGAADALEIIGSARRVCDLLFVCDSGGPDGGFLADRLPQLRDYAEVCDITGMTAAQAADAVAAARPDGIVTFSERRLPVTAMLAQACGLPYHSPELVALLTDKQAQRDALRVAGVDDVRCHRISLSDNDFDLDAVLAEVGLPAIVKPRTGGAASRDTYRVRTRADVLAALHAHPDDEFVIEQLLVGDPSVAGPSWGRRVSVESFVVDGTVVPVGITGKFLLAEPFRETGQFAPATVSAPMAARIEQLTAAAIGALGVRWGATHTELKLTAQGPRVIEVNGRLGGNLADMFRRGAGFDVVGAVLEVALGRMPRQRPKSAARVVYQRYLAPPMRVTTVQELRGLDVVRGLPGVQRVEARIGPGAAVDWRRGTEECLAVVYGSAEDHDELRARVDAIDTAFDPVYADFEESAR</sequence>
<evidence type="ECO:0000256" key="1">
    <source>
        <dbReference type="ARBA" id="ARBA00022598"/>
    </source>
</evidence>
<protein>
    <submittedName>
        <fullName evidence="6">ATP-grasp domain-containing protein</fullName>
    </submittedName>
</protein>
<dbReference type="SUPFAM" id="SSF56059">
    <property type="entry name" value="Glutathione synthetase ATP-binding domain-like"/>
    <property type="match status" value="1"/>
</dbReference>
<dbReference type="GO" id="GO:0046872">
    <property type="term" value="F:metal ion binding"/>
    <property type="evidence" value="ECO:0007669"/>
    <property type="project" value="InterPro"/>
</dbReference>
<evidence type="ECO:0000256" key="2">
    <source>
        <dbReference type="ARBA" id="ARBA00022741"/>
    </source>
</evidence>
<dbReference type="PANTHER" id="PTHR43585">
    <property type="entry name" value="FUMIPYRROLE BIOSYNTHESIS PROTEIN C"/>
    <property type="match status" value="1"/>
</dbReference>